<dbReference type="PANTHER" id="PTHR43047:SF72">
    <property type="entry name" value="OSMOSENSING HISTIDINE PROTEIN KINASE SLN1"/>
    <property type="match status" value="1"/>
</dbReference>
<dbReference type="SUPFAM" id="SSF55874">
    <property type="entry name" value="ATPase domain of HSP90 chaperone/DNA topoisomerase II/histidine kinase"/>
    <property type="match status" value="1"/>
</dbReference>
<dbReference type="SMART" id="SM00091">
    <property type="entry name" value="PAS"/>
    <property type="match status" value="2"/>
</dbReference>
<feature type="domain" description="PAS" evidence="9">
    <location>
        <begin position="261"/>
        <end position="333"/>
    </location>
</feature>
<dbReference type="Proteomes" id="UP000295717">
    <property type="component" value="Unassembled WGS sequence"/>
</dbReference>
<comment type="caution">
    <text evidence="11">The sequence shown here is derived from an EMBL/GenBank/DDBJ whole genome shotgun (WGS) entry which is preliminary data.</text>
</comment>
<dbReference type="InterPro" id="IPR004358">
    <property type="entry name" value="Sig_transdc_His_kin-like_C"/>
</dbReference>
<dbReference type="InterPro" id="IPR001610">
    <property type="entry name" value="PAC"/>
</dbReference>
<organism evidence="11 12">
    <name type="scientific">Thiobaca trueperi</name>
    <dbReference type="NCBI Taxonomy" id="127458"/>
    <lineage>
        <taxon>Bacteria</taxon>
        <taxon>Pseudomonadati</taxon>
        <taxon>Pseudomonadota</taxon>
        <taxon>Gammaproteobacteria</taxon>
        <taxon>Chromatiales</taxon>
        <taxon>Chromatiaceae</taxon>
        <taxon>Thiobaca</taxon>
    </lineage>
</organism>
<dbReference type="Pfam" id="PF02518">
    <property type="entry name" value="HATPase_c"/>
    <property type="match status" value="1"/>
</dbReference>
<dbReference type="SUPFAM" id="SSF47384">
    <property type="entry name" value="Homodimeric domain of signal transducing histidine kinase"/>
    <property type="match status" value="1"/>
</dbReference>
<dbReference type="PROSITE" id="PS50110">
    <property type="entry name" value="RESPONSE_REGULATORY"/>
    <property type="match status" value="1"/>
</dbReference>
<dbReference type="InterPro" id="IPR005467">
    <property type="entry name" value="His_kinase_dom"/>
</dbReference>
<evidence type="ECO:0000256" key="5">
    <source>
        <dbReference type="ARBA" id="ARBA00022777"/>
    </source>
</evidence>
<keyword evidence="12" id="KW-1185">Reference proteome</keyword>
<keyword evidence="4" id="KW-0808">Transferase</keyword>
<dbReference type="InterPro" id="IPR036097">
    <property type="entry name" value="HisK_dim/P_sf"/>
</dbReference>
<evidence type="ECO:0000256" key="1">
    <source>
        <dbReference type="ARBA" id="ARBA00000085"/>
    </source>
</evidence>
<dbReference type="CDD" id="cd00130">
    <property type="entry name" value="PAS"/>
    <property type="match status" value="2"/>
</dbReference>
<dbReference type="SUPFAM" id="SSF55785">
    <property type="entry name" value="PYP-like sensor domain (PAS domain)"/>
    <property type="match status" value="2"/>
</dbReference>
<reference evidence="11 12" key="1">
    <citation type="submission" date="2019-03" db="EMBL/GenBank/DDBJ databases">
        <title>Genomic Encyclopedia of Type Strains, Phase IV (KMG-IV): sequencing the most valuable type-strain genomes for metagenomic binning, comparative biology and taxonomic classification.</title>
        <authorList>
            <person name="Goeker M."/>
        </authorList>
    </citation>
    <scope>NUCLEOTIDE SEQUENCE [LARGE SCALE GENOMIC DNA]</scope>
    <source>
        <strain evidence="11 12">DSM 13587</strain>
    </source>
</reference>
<evidence type="ECO:0000313" key="12">
    <source>
        <dbReference type="Proteomes" id="UP000295717"/>
    </source>
</evidence>
<feature type="modified residue" description="4-aspartylphosphate" evidence="6">
    <location>
        <position position="696"/>
    </location>
</feature>
<feature type="domain" description="PAC" evidence="10">
    <location>
        <begin position="212"/>
        <end position="264"/>
    </location>
</feature>
<dbReference type="SMART" id="SM00086">
    <property type="entry name" value="PAC"/>
    <property type="match status" value="1"/>
</dbReference>
<dbReference type="InterPro" id="IPR000014">
    <property type="entry name" value="PAS"/>
</dbReference>
<protein>
    <recommendedName>
        <fullName evidence="2">histidine kinase</fullName>
        <ecNumber evidence="2">2.7.13.3</ecNumber>
    </recommendedName>
</protein>
<keyword evidence="3 6" id="KW-0597">Phosphoprotein</keyword>
<dbReference type="InterPro" id="IPR001789">
    <property type="entry name" value="Sig_transdc_resp-reg_receiver"/>
</dbReference>
<dbReference type="Pfam" id="PF00072">
    <property type="entry name" value="Response_reg"/>
    <property type="match status" value="1"/>
</dbReference>
<sequence>MPPPVPSDPSRINKGPPLALCVLDAELQPTWIYPDGDNRDSDAPSLVQRLDALLSHVGLISCARRVFATGCAERHCLTLPDPHGERCFDVTLAPMRGPTGVTLNLTLCVIDGGFAGHCVSHRDVTESRRVEQALRESETQLRMLFELATVGMVLIDPLPRRLLRVNERLCRLLGYDADELLGMSFYELTHPEDRERDQTNYERAMASRDADYFTEKRYLRRDGQAVWVLANATFIRGEQSRPRLALAAIIDITDRRLAETQARDLAAVVECSTDFIGISALNGHGIYLNPAGQSLVGLESDLAVRAHRVQDYLFPDDLALFNETVLPDVMENGRWAGEFRFRHFRTGEPILIHWDVLRLDDPGTGRTRLATVARDIRRKKAAEQALLTADRRKDEFLAMLGHELRNPMAPIRNALDIVRTVGLGRDPRILWAVDVLDRQTAHMAHLLDDLLDVSRIVRGRLDLERRPVQITEVVRQAVDGVRALMRARRHRLLWTASLPNVLVEGDPVRLSQILLNLLVNAANYTPEGGEVRVETDLMTGGEATEVLIRVRDNGQGMAPERIEALFGLFSQGERPPDASSGGLGLGLAIARRLAELHGGRLDAFSAGPGQGTELRVYLPVLAQTFTAPVPTADANTPAQTVAGNTPRILVVDDNADVAEALAMLLELLGYTVETAASGLEALEIVERQCPRVALLDIGMPGMDGLELARRLRERVPEPERLWLVAVTGLGHEEARVRSLAAGFDEHLVKPLDRQTLLALLARLSQ</sequence>
<dbReference type="NCBIfam" id="TIGR00229">
    <property type="entry name" value="sensory_box"/>
    <property type="match status" value="2"/>
</dbReference>
<dbReference type="GO" id="GO:0005886">
    <property type="term" value="C:plasma membrane"/>
    <property type="evidence" value="ECO:0007669"/>
    <property type="project" value="TreeGrafter"/>
</dbReference>
<keyword evidence="5" id="KW-0418">Kinase</keyword>
<dbReference type="EC" id="2.7.13.3" evidence="2"/>
<dbReference type="GO" id="GO:0000155">
    <property type="term" value="F:phosphorelay sensor kinase activity"/>
    <property type="evidence" value="ECO:0007669"/>
    <property type="project" value="InterPro"/>
</dbReference>
<dbReference type="CDD" id="cd00075">
    <property type="entry name" value="HATPase"/>
    <property type="match status" value="1"/>
</dbReference>
<dbReference type="PRINTS" id="PR00344">
    <property type="entry name" value="BCTRLSENSOR"/>
</dbReference>
<dbReference type="InterPro" id="IPR036890">
    <property type="entry name" value="HATPase_C_sf"/>
</dbReference>
<dbReference type="PROSITE" id="PS50112">
    <property type="entry name" value="PAS"/>
    <property type="match status" value="2"/>
</dbReference>
<dbReference type="SMART" id="SM00387">
    <property type="entry name" value="HATPase_c"/>
    <property type="match status" value="1"/>
</dbReference>
<dbReference type="InterPro" id="IPR035965">
    <property type="entry name" value="PAS-like_dom_sf"/>
</dbReference>
<feature type="domain" description="Response regulatory" evidence="8">
    <location>
        <begin position="647"/>
        <end position="764"/>
    </location>
</feature>
<dbReference type="PANTHER" id="PTHR43047">
    <property type="entry name" value="TWO-COMPONENT HISTIDINE PROTEIN KINASE"/>
    <property type="match status" value="1"/>
</dbReference>
<dbReference type="InterPro" id="IPR000700">
    <property type="entry name" value="PAS-assoc_C"/>
</dbReference>
<evidence type="ECO:0000259" key="7">
    <source>
        <dbReference type="PROSITE" id="PS50109"/>
    </source>
</evidence>
<dbReference type="GO" id="GO:0009927">
    <property type="term" value="F:histidine phosphotransfer kinase activity"/>
    <property type="evidence" value="ECO:0007669"/>
    <property type="project" value="TreeGrafter"/>
</dbReference>
<proteinExistence type="predicted"/>
<evidence type="ECO:0000259" key="8">
    <source>
        <dbReference type="PROSITE" id="PS50110"/>
    </source>
</evidence>
<evidence type="ECO:0000259" key="9">
    <source>
        <dbReference type="PROSITE" id="PS50112"/>
    </source>
</evidence>
<evidence type="ECO:0000256" key="3">
    <source>
        <dbReference type="ARBA" id="ARBA00022553"/>
    </source>
</evidence>
<dbReference type="InterPro" id="IPR011006">
    <property type="entry name" value="CheY-like_superfamily"/>
</dbReference>
<evidence type="ECO:0000256" key="2">
    <source>
        <dbReference type="ARBA" id="ARBA00012438"/>
    </source>
</evidence>
<dbReference type="CDD" id="cd00082">
    <property type="entry name" value="HisKA"/>
    <property type="match status" value="1"/>
</dbReference>
<dbReference type="Pfam" id="PF08447">
    <property type="entry name" value="PAS_3"/>
    <property type="match status" value="1"/>
</dbReference>
<comment type="catalytic activity">
    <reaction evidence="1">
        <text>ATP + protein L-histidine = ADP + protein N-phospho-L-histidine.</text>
        <dbReference type="EC" id="2.7.13.3"/>
    </reaction>
</comment>
<accession>A0A4R3MTJ4</accession>
<dbReference type="SUPFAM" id="SSF52172">
    <property type="entry name" value="CheY-like"/>
    <property type="match status" value="1"/>
</dbReference>
<dbReference type="PROSITE" id="PS50113">
    <property type="entry name" value="PAC"/>
    <property type="match status" value="1"/>
</dbReference>
<evidence type="ECO:0000259" key="10">
    <source>
        <dbReference type="PROSITE" id="PS50113"/>
    </source>
</evidence>
<gene>
    <name evidence="11" type="ORF">EDC35_10786</name>
</gene>
<dbReference type="EMBL" id="SMAO01000007">
    <property type="protein sequence ID" value="TCT19758.1"/>
    <property type="molecule type" value="Genomic_DNA"/>
</dbReference>
<dbReference type="SMART" id="SM00388">
    <property type="entry name" value="HisKA"/>
    <property type="match status" value="1"/>
</dbReference>
<dbReference type="InterPro" id="IPR003661">
    <property type="entry name" value="HisK_dim/P_dom"/>
</dbReference>
<dbReference type="Pfam" id="PF00512">
    <property type="entry name" value="HisKA"/>
    <property type="match status" value="1"/>
</dbReference>
<dbReference type="Gene3D" id="3.40.50.2300">
    <property type="match status" value="1"/>
</dbReference>
<dbReference type="InterPro" id="IPR003594">
    <property type="entry name" value="HATPase_dom"/>
</dbReference>
<dbReference type="Gene3D" id="3.30.565.10">
    <property type="entry name" value="Histidine kinase-like ATPase, C-terminal domain"/>
    <property type="match status" value="1"/>
</dbReference>
<dbReference type="AlphaFoldDB" id="A0A4R3MTJ4"/>
<evidence type="ECO:0000256" key="6">
    <source>
        <dbReference type="PROSITE-ProRule" id="PRU00169"/>
    </source>
</evidence>
<feature type="domain" description="PAS" evidence="9">
    <location>
        <begin position="137"/>
        <end position="208"/>
    </location>
</feature>
<evidence type="ECO:0000313" key="11">
    <source>
        <dbReference type="EMBL" id="TCT19758.1"/>
    </source>
</evidence>
<dbReference type="Gene3D" id="1.10.287.130">
    <property type="match status" value="1"/>
</dbReference>
<evidence type="ECO:0000256" key="4">
    <source>
        <dbReference type="ARBA" id="ARBA00022679"/>
    </source>
</evidence>
<feature type="domain" description="Histidine kinase" evidence="7">
    <location>
        <begin position="399"/>
        <end position="622"/>
    </location>
</feature>
<dbReference type="PROSITE" id="PS50109">
    <property type="entry name" value="HIS_KIN"/>
    <property type="match status" value="1"/>
</dbReference>
<name>A0A4R3MTJ4_9GAMM</name>
<dbReference type="SMART" id="SM00448">
    <property type="entry name" value="REC"/>
    <property type="match status" value="1"/>
</dbReference>
<dbReference type="Gene3D" id="3.30.450.20">
    <property type="entry name" value="PAS domain"/>
    <property type="match status" value="3"/>
</dbReference>
<dbReference type="InterPro" id="IPR013655">
    <property type="entry name" value="PAS_fold_3"/>
</dbReference>